<dbReference type="PROSITE" id="PS51186">
    <property type="entry name" value="GNAT"/>
    <property type="match status" value="1"/>
</dbReference>
<dbReference type="RefSeq" id="WP_336587384.1">
    <property type="nucleotide sequence ID" value="NZ_JBBAXC010000010.1"/>
</dbReference>
<organism evidence="2 3">
    <name type="scientific">Bacillus spongiae</name>
    <dbReference type="NCBI Taxonomy" id="2683610"/>
    <lineage>
        <taxon>Bacteria</taxon>
        <taxon>Bacillati</taxon>
        <taxon>Bacillota</taxon>
        <taxon>Bacilli</taxon>
        <taxon>Bacillales</taxon>
        <taxon>Bacillaceae</taxon>
        <taxon>Bacillus</taxon>
    </lineage>
</organism>
<keyword evidence="3" id="KW-1185">Reference proteome</keyword>
<dbReference type="InterPro" id="IPR000182">
    <property type="entry name" value="GNAT_dom"/>
</dbReference>
<dbReference type="InterPro" id="IPR051531">
    <property type="entry name" value="N-acetyltransferase"/>
</dbReference>
<dbReference type="Proteomes" id="UP001312865">
    <property type="component" value="Unassembled WGS sequence"/>
</dbReference>
<protein>
    <submittedName>
        <fullName evidence="2">GNAT family N-acetyltransferase</fullName>
    </submittedName>
</protein>
<accession>A0ABU8HF04</accession>
<proteinExistence type="predicted"/>
<gene>
    <name evidence="2" type="ORF">WAK64_12835</name>
</gene>
<dbReference type="PANTHER" id="PTHR43792">
    <property type="entry name" value="GNAT FAMILY, PUTATIVE (AFU_ORTHOLOGUE AFUA_3G00765)-RELATED-RELATED"/>
    <property type="match status" value="1"/>
</dbReference>
<sequence length="168" mass="19308">MEIVYETERLYLGVFDESHAEAMKTFWGNEDVMKFCDGATKHEKFPQIIKIYREIHQTNDLSVYAVQEKASSMIIGAAGFNITKSMEKIELIFHFSQSTWGKGFATEAVIACLNMARKDGRVSVITASADPRNLASLNILEKVGFQYKGTKWFDEIQQEEPYYEYHLL</sequence>
<dbReference type="SUPFAM" id="SSF55729">
    <property type="entry name" value="Acyl-CoA N-acyltransferases (Nat)"/>
    <property type="match status" value="1"/>
</dbReference>
<dbReference type="InterPro" id="IPR016181">
    <property type="entry name" value="Acyl_CoA_acyltransferase"/>
</dbReference>
<feature type="domain" description="N-acetyltransferase" evidence="1">
    <location>
        <begin position="18"/>
        <end position="168"/>
    </location>
</feature>
<dbReference type="EMBL" id="JBBAXC010000010">
    <property type="protein sequence ID" value="MEI5907941.1"/>
    <property type="molecule type" value="Genomic_DNA"/>
</dbReference>
<reference evidence="2 3" key="1">
    <citation type="journal article" date="2018" name="J. Microbiol.">
        <title>Bacillus spongiae sp. nov., isolated from sponge of Jeju Island.</title>
        <authorList>
            <person name="Lee G.E."/>
            <person name="Im W.T."/>
            <person name="Park J.S."/>
        </authorList>
    </citation>
    <scope>NUCLEOTIDE SEQUENCE [LARGE SCALE GENOMIC DNA]</scope>
    <source>
        <strain evidence="2 3">135PIL107-10</strain>
    </source>
</reference>
<evidence type="ECO:0000259" key="1">
    <source>
        <dbReference type="PROSITE" id="PS51186"/>
    </source>
</evidence>
<comment type="caution">
    <text evidence="2">The sequence shown here is derived from an EMBL/GenBank/DDBJ whole genome shotgun (WGS) entry which is preliminary data.</text>
</comment>
<dbReference type="PANTHER" id="PTHR43792:SF1">
    <property type="entry name" value="N-ACETYLTRANSFERASE DOMAIN-CONTAINING PROTEIN"/>
    <property type="match status" value="1"/>
</dbReference>
<evidence type="ECO:0000313" key="2">
    <source>
        <dbReference type="EMBL" id="MEI5907941.1"/>
    </source>
</evidence>
<name>A0ABU8HF04_9BACI</name>
<dbReference type="Pfam" id="PF13302">
    <property type="entry name" value="Acetyltransf_3"/>
    <property type="match status" value="1"/>
</dbReference>
<evidence type="ECO:0000313" key="3">
    <source>
        <dbReference type="Proteomes" id="UP001312865"/>
    </source>
</evidence>
<dbReference type="Gene3D" id="3.40.630.30">
    <property type="match status" value="1"/>
</dbReference>